<feature type="region of interest" description="Disordered" evidence="2">
    <location>
        <begin position="621"/>
        <end position="649"/>
    </location>
</feature>
<dbReference type="eggNOG" id="COG5107">
    <property type="taxonomic scope" value="Bacteria"/>
</dbReference>
<dbReference type="Proteomes" id="UP000003460">
    <property type="component" value="Unassembled WGS sequence"/>
</dbReference>
<evidence type="ECO:0008006" key="5">
    <source>
        <dbReference type="Google" id="ProtNLM"/>
    </source>
</evidence>
<dbReference type="HOGENOM" id="CLU_019817_0_0_10"/>
<dbReference type="OrthoDB" id="5422202at2"/>
<gene>
    <name evidence="3" type="ORF">GCWU000325_00547</name>
</gene>
<dbReference type="STRING" id="626522.GCWU000325_00547"/>
<evidence type="ECO:0000256" key="2">
    <source>
        <dbReference type="SAM" id="MobiDB-lite"/>
    </source>
</evidence>
<comment type="caution">
    <text evidence="3">The sequence shown here is derived from an EMBL/GenBank/DDBJ whole genome shotgun (WGS) entry which is preliminary data.</text>
</comment>
<keyword evidence="4" id="KW-1185">Reference proteome</keyword>
<protein>
    <recommendedName>
        <fullName evidence="5">DUF349 domain-containing protein</fullName>
    </recommendedName>
</protein>
<sequence length="649" mass="75043">MDENKLPASEQTQAVDATETAACTPDADNAAIVKTTPEAVETTSDPATVTPEEETEQQQEQNAPASKLEVIERLKTLSENPEDVKRSELEWLKQTYYRLRNAEVVAAREQFVADGGHADDFMPAPDADESTFKQIYEEIRDKRAQLAAEEEKEKQDNLKRKLEIIEEIKAKSTSAEEADKNFEAVKQLMAEWKTITLVPAENATELWKNYQLCVDHFYDQLHLNHEARMYDFKKNLEIKTQLCEEAEKLMEAADPVAAFHHLQLLHQEYRESGPVAKEQREEIWTRFKAASTAINKRHQEHFVALKEKEEENLQKKTALCEKVESLDLNVPKTFADWDKLTKTIIELQAEWKTIGFTPKKMNTKIFERFRATCDHFFRRKAEFFKGLRESLAANLEAKTKLAEAAEALKESTDWNETSKRFVDLQKQWKEIGPVAHKVSDAIWTRFNDACNYFFERKNAATGDQRKVEEENLAKKNEVIEALQKLYEAGVEGISEQVHDLQEQWNAIGHVPFRKKDKIYKKYREICDRIYNELHVSVRRRSIENFRKQVAEKGEDEISKERRRLRNALETKQAEIKNYETNLSFFNSKSKAGDSLVAEITRKIERLRGDLEEINEKLKATRVQNKKQQAAEEVTPAPAAETEAEATPQA</sequence>
<dbReference type="GeneID" id="84575771"/>
<proteinExistence type="predicted"/>
<evidence type="ECO:0000256" key="1">
    <source>
        <dbReference type="SAM" id="Coils"/>
    </source>
</evidence>
<evidence type="ECO:0000313" key="3">
    <source>
        <dbReference type="EMBL" id="EEX72508.1"/>
    </source>
</evidence>
<name>C9LEC1_9BACT</name>
<reference evidence="3" key="1">
    <citation type="submission" date="2009-09" db="EMBL/GenBank/DDBJ databases">
        <authorList>
            <person name="Weinstock G."/>
            <person name="Sodergren E."/>
            <person name="Clifton S."/>
            <person name="Fulton L."/>
            <person name="Fulton B."/>
            <person name="Courtney L."/>
            <person name="Fronick C."/>
            <person name="Harrison M."/>
            <person name="Strong C."/>
            <person name="Farmer C."/>
            <person name="Delahaunty K."/>
            <person name="Markovic C."/>
            <person name="Hall O."/>
            <person name="Minx P."/>
            <person name="Tomlinson C."/>
            <person name="Mitreva M."/>
            <person name="Nelson J."/>
            <person name="Hou S."/>
            <person name="Wollam A."/>
            <person name="Pepin K.H."/>
            <person name="Johnson M."/>
            <person name="Bhonagiri V."/>
            <person name="Nash W.E."/>
            <person name="Warren W."/>
            <person name="Chinwalla A."/>
            <person name="Mardis E.R."/>
            <person name="Wilson R.K."/>
        </authorList>
    </citation>
    <scope>NUCLEOTIDE SEQUENCE [LARGE SCALE GENOMIC DNA]</scope>
    <source>
        <strain evidence="3">ATCC 51259</strain>
    </source>
</reference>
<feature type="coiled-coil region" evidence="1">
    <location>
        <begin position="132"/>
        <end position="171"/>
    </location>
</feature>
<dbReference type="AlphaFoldDB" id="C9LEC1"/>
<dbReference type="InterPro" id="IPR007139">
    <property type="entry name" value="DUF349"/>
</dbReference>
<dbReference type="EMBL" id="ACIJ02000015">
    <property type="protein sequence ID" value="EEX72508.1"/>
    <property type="molecule type" value="Genomic_DNA"/>
</dbReference>
<feature type="compositionally biased region" description="Low complexity" evidence="2">
    <location>
        <begin position="630"/>
        <end position="649"/>
    </location>
</feature>
<evidence type="ECO:0000313" key="4">
    <source>
        <dbReference type="Proteomes" id="UP000003460"/>
    </source>
</evidence>
<dbReference type="Pfam" id="PF03993">
    <property type="entry name" value="DUF349"/>
    <property type="match status" value="5"/>
</dbReference>
<feature type="region of interest" description="Disordered" evidence="2">
    <location>
        <begin position="1"/>
        <end position="68"/>
    </location>
</feature>
<keyword evidence="1" id="KW-0175">Coiled coil</keyword>
<organism evidence="3 4">
    <name type="scientific">Alloprevotella tannerae ATCC 51259</name>
    <dbReference type="NCBI Taxonomy" id="626522"/>
    <lineage>
        <taxon>Bacteria</taxon>
        <taxon>Pseudomonadati</taxon>
        <taxon>Bacteroidota</taxon>
        <taxon>Bacteroidia</taxon>
        <taxon>Bacteroidales</taxon>
        <taxon>Prevotellaceae</taxon>
        <taxon>Alloprevotella</taxon>
    </lineage>
</organism>
<dbReference type="RefSeq" id="WP_006254321.1">
    <property type="nucleotide sequence ID" value="NZ_GG700642.1"/>
</dbReference>
<accession>C9LEC1</accession>